<gene>
    <name evidence="1" type="ORF">L6164_035805</name>
</gene>
<proteinExistence type="predicted"/>
<reference evidence="1 2" key="1">
    <citation type="journal article" date="2022" name="DNA Res.">
        <title>Chromosomal-level genome assembly of the orchid tree Bauhinia variegata (Leguminosae; Cercidoideae) supports the allotetraploid origin hypothesis of Bauhinia.</title>
        <authorList>
            <person name="Zhong Y."/>
            <person name="Chen Y."/>
            <person name="Zheng D."/>
            <person name="Pang J."/>
            <person name="Liu Y."/>
            <person name="Luo S."/>
            <person name="Meng S."/>
            <person name="Qian L."/>
            <person name="Wei D."/>
            <person name="Dai S."/>
            <person name="Zhou R."/>
        </authorList>
    </citation>
    <scope>NUCLEOTIDE SEQUENCE [LARGE SCALE GENOMIC DNA]</scope>
    <source>
        <strain evidence="1">BV-YZ2020</strain>
    </source>
</reference>
<name>A0ACB9KF41_BAUVA</name>
<comment type="caution">
    <text evidence="1">The sequence shown here is derived from an EMBL/GenBank/DDBJ whole genome shotgun (WGS) entry which is preliminary data.</text>
</comment>
<organism evidence="1 2">
    <name type="scientific">Bauhinia variegata</name>
    <name type="common">Purple orchid tree</name>
    <name type="synonym">Phanera variegata</name>
    <dbReference type="NCBI Taxonomy" id="167791"/>
    <lineage>
        <taxon>Eukaryota</taxon>
        <taxon>Viridiplantae</taxon>
        <taxon>Streptophyta</taxon>
        <taxon>Embryophyta</taxon>
        <taxon>Tracheophyta</taxon>
        <taxon>Spermatophyta</taxon>
        <taxon>Magnoliopsida</taxon>
        <taxon>eudicotyledons</taxon>
        <taxon>Gunneridae</taxon>
        <taxon>Pentapetalae</taxon>
        <taxon>rosids</taxon>
        <taxon>fabids</taxon>
        <taxon>Fabales</taxon>
        <taxon>Fabaceae</taxon>
        <taxon>Cercidoideae</taxon>
        <taxon>Cercideae</taxon>
        <taxon>Bauhiniinae</taxon>
        <taxon>Bauhinia</taxon>
    </lineage>
</organism>
<evidence type="ECO:0000313" key="2">
    <source>
        <dbReference type="Proteomes" id="UP000828941"/>
    </source>
</evidence>
<protein>
    <submittedName>
        <fullName evidence="1">Uncharacterized protein</fullName>
    </submittedName>
</protein>
<sequence>MKLRLRSLESKETLKFEVSDSCSLQELKETLSQAISCPSSSLHLSLNRKDEIQASSPHESLRSIGIATGDLIFYTLDPNAFSIETLVHKPGPSQIEPTNPIAQESVEFPEGVQKSQNLENLNRISTIPGGSMGTVEIETGGTFPEAEKAAVAEKEGLSGAEGTDMIDGPAEVVNMTKNSEPSFVKRVLREVLDNDITDQKLLVIAVHAVILESGFVRLDKVSGMAVGCSHLLDEWPSTALTITLRYTLPEILTNGSGATDSVVLKFQSLGQFVNVYGSLSDGGSGLHRVCLDKCKFARVLELMLLRSKDSMNDRNENRENEVFNLWKTVKDGLALPLLIDLCDKAGLAPPPCFMRLPTELKLKILECLPGVDVAKVACVCSELRYMSSSNDLWKQKFVEEFGQGSRGGGINCFKDLFAVSWKRKKELENPTFIARPARRMRYYPRTPNPFSLPSMMGGDYDRYPAFGVTSHFRQPGVPFPGFSPRRSFSPECVLRGFNN</sequence>
<accession>A0ACB9KF41</accession>
<keyword evidence="2" id="KW-1185">Reference proteome</keyword>
<dbReference type="Proteomes" id="UP000828941">
    <property type="component" value="Chromosome 14"/>
</dbReference>
<evidence type="ECO:0000313" key="1">
    <source>
        <dbReference type="EMBL" id="KAI4295798.1"/>
    </source>
</evidence>
<dbReference type="EMBL" id="CM039439">
    <property type="protein sequence ID" value="KAI4295798.1"/>
    <property type="molecule type" value="Genomic_DNA"/>
</dbReference>